<reference evidence="1" key="1">
    <citation type="submission" date="2023-03" db="EMBL/GenBank/DDBJ databases">
        <authorList>
            <person name="Steffen K."/>
            <person name="Cardenas P."/>
        </authorList>
    </citation>
    <scope>NUCLEOTIDE SEQUENCE</scope>
</reference>
<gene>
    <name evidence="1" type="ORF">GBAR_LOCUS19002</name>
</gene>
<dbReference type="Proteomes" id="UP001174909">
    <property type="component" value="Unassembled WGS sequence"/>
</dbReference>
<sequence>MSNEREAQKEIRQILRLLEMTARIIETSAITDQFSGGEARSARQFNNALELLSDLGAVPEGLFEPLEDDNASFGDICFACHQVAAYVKESCADDFVDFTQIKKTIGDELKDVKEIVRQSMPSFFKDVWGGQTQEANTDVAETVEVTSDEDEDEDTTSVEQRIAKLEGQMETIEFSADNVFFRLYIASYDDVADTTFVNLNTEINAIREFLHRELLFIHTRETVPVLPIKACDRFKIGFQNGFIVNTPHICPHQRTDLLFRE</sequence>
<evidence type="ECO:0000313" key="2">
    <source>
        <dbReference type="Proteomes" id="UP001174909"/>
    </source>
</evidence>
<evidence type="ECO:0000313" key="1">
    <source>
        <dbReference type="EMBL" id="CAI8033689.1"/>
    </source>
</evidence>
<comment type="caution">
    <text evidence="1">The sequence shown here is derived from an EMBL/GenBank/DDBJ whole genome shotgun (WGS) entry which is preliminary data.</text>
</comment>
<keyword evidence="2" id="KW-1185">Reference proteome</keyword>
<dbReference type="EMBL" id="CASHTH010002684">
    <property type="protein sequence ID" value="CAI8033689.1"/>
    <property type="molecule type" value="Genomic_DNA"/>
</dbReference>
<organism evidence="1 2">
    <name type="scientific">Geodia barretti</name>
    <name type="common">Barrett's horny sponge</name>
    <dbReference type="NCBI Taxonomy" id="519541"/>
    <lineage>
        <taxon>Eukaryota</taxon>
        <taxon>Metazoa</taxon>
        <taxon>Porifera</taxon>
        <taxon>Demospongiae</taxon>
        <taxon>Heteroscleromorpha</taxon>
        <taxon>Tetractinellida</taxon>
        <taxon>Astrophorina</taxon>
        <taxon>Geodiidae</taxon>
        <taxon>Geodia</taxon>
    </lineage>
</organism>
<protein>
    <submittedName>
        <fullName evidence="1">Uncharacterized protein</fullName>
    </submittedName>
</protein>
<name>A0AA35SQ90_GEOBA</name>
<proteinExistence type="predicted"/>
<accession>A0AA35SQ90</accession>
<dbReference type="AlphaFoldDB" id="A0AA35SQ90"/>